<dbReference type="PANTHER" id="PTHR43464:SF19">
    <property type="entry name" value="UBIQUINONE BIOSYNTHESIS O-METHYLTRANSFERASE, MITOCHONDRIAL"/>
    <property type="match status" value="1"/>
</dbReference>
<keyword evidence="3" id="KW-0949">S-adenosyl-L-methionine</keyword>
<keyword evidence="2" id="KW-0808">Transferase</keyword>
<reference evidence="6" key="1">
    <citation type="submission" date="2018-03" db="EMBL/GenBank/DDBJ databases">
        <authorList>
            <person name="Sun L."/>
            <person name="Liu H."/>
            <person name="Chen W."/>
            <person name="Huang K."/>
            <person name="Liu W."/>
            <person name="Gao X."/>
        </authorList>
    </citation>
    <scope>NUCLEOTIDE SEQUENCE [LARGE SCALE GENOMIC DNA]</scope>
    <source>
        <strain evidence="6">SH9</strain>
    </source>
</reference>
<dbReference type="AlphaFoldDB" id="A0A2T1HPX6"/>
<proteinExistence type="predicted"/>
<sequence>MMSKEAMQAEAFRAGEGDAWFRRNQVAMTRRLHDPAQGALEQVVRDRRPRSVLDLGCANGYRLGALESRFGPFVRIAGADISPEAIAEGRKLHPGYELAVAPIDQLPLAGGFDCVSVCFVMHWIDRLLLSRAVAEIDRMVAPGGTLLIADFLPDRPTRRRYHHREDVALFTYKQDYALAFEGLGLYARLNRAYFAHGAPEVRKGDEIPDGDRCAVTVLEKLVEPYREDPA</sequence>
<dbReference type="SUPFAM" id="SSF53335">
    <property type="entry name" value="S-adenosyl-L-methionine-dependent methyltransferases"/>
    <property type="match status" value="1"/>
</dbReference>
<dbReference type="RefSeq" id="WP_106338287.1">
    <property type="nucleotide sequence ID" value="NZ_PVZS01000021.1"/>
</dbReference>
<evidence type="ECO:0000256" key="2">
    <source>
        <dbReference type="ARBA" id="ARBA00022679"/>
    </source>
</evidence>
<feature type="domain" description="Methyltransferase" evidence="4">
    <location>
        <begin position="52"/>
        <end position="144"/>
    </location>
</feature>
<dbReference type="GO" id="GO:0032259">
    <property type="term" value="P:methylation"/>
    <property type="evidence" value="ECO:0007669"/>
    <property type="project" value="UniProtKB-KW"/>
</dbReference>
<dbReference type="Proteomes" id="UP000239772">
    <property type="component" value="Unassembled WGS sequence"/>
</dbReference>
<accession>A0A2T1HPX6</accession>
<keyword evidence="6" id="KW-1185">Reference proteome</keyword>
<gene>
    <name evidence="5" type="ORF">SLNSH_17390</name>
</gene>
<dbReference type="CDD" id="cd02440">
    <property type="entry name" value="AdoMet_MTases"/>
    <property type="match status" value="1"/>
</dbReference>
<dbReference type="PANTHER" id="PTHR43464">
    <property type="entry name" value="METHYLTRANSFERASE"/>
    <property type="match status" value="1"/>
</dbReference>
<name>A0A2T1HPX6_9HYPH</name>
<comment type="caution">
    <text evidence="5">The sequence shown here is derived from an EMBL/GenBank/DDBJ whole genome shotgun (WGS) entry which is preliminary data.</text>
</comment>
<dbReference type="InterPro" id="IPR029063">
    <property type="entry name" value="SAM-dependent_MTases_sf"/>
</dbReference>
<evidence type="ECO:0000313" key="6">
    <source>
        <dbReference type="Proteomes" id="UP000239772"/>
    </source>
</evidence>
<keyword evidence="1" id="KW-0489">Methyltransferase</keyword>
<evidence type="ECO:0000256" key="1">
    <source>
        <dbReference type="ARBA" id="ARBA00022603"/>
    </source>
</evidence>
<dbReference type="InterPro" id="IPR041698">
    <property type="entry name" value="Methyltransf_25"/>
</dbReference>
<dbReference type="OrthoDB" id="9804312at2"/>
<dbReference type="EMBL" id="PVZS01000021">
    <property type="protein sequence ID" value="PSC03718.1"/>
    <property type="molecule type" value="Genomic_DNA"/>
</dbReference>
<evidence type="ECO:0000313" key="5">
    <source>
        <dbReference type="EMBL" id="PSC03718.1"/>
    </source>
</evidence>
<dbReference type="GO" id="GO:0008168">
    <property type="term" value="F:methyltransferase activity"/>
    <property type="evidence" value="ECO:0007669"/>
    <property type="project" value="UniProtKB-KW"/>
</dbReference>
<dbReference type="Pfam" id="PF13649">
    <property type="entry name" value="Methyltransf_25"/>
    <property type="match status" value="1"/>
</dbReference>
<protein>
    <recommendedName>
        <fullName evidence="4">Methyltransferase domain-containing protein</fullName>
    </recommendedName>
</protein>
<evidence type="ECO:0000259" key="4">
    <source>
        <dbReference type="Pfam" id="PF13649"/>
    </source>
</evidence>
<organism evidence="5 6">
    <name type="scientific">Alsobacter soli</name>
    <dbReference type="NCBI Taxonomy" id="2109933"/>
    <lineage>
        <taxon>Bacteria</taxon>
        <taxon>Pseudomonadati</taxon>
        <taxon>Pseudomonadota</taxon>
        <taxon>Alphaproteobacteria</taxon>
        <taxon>Hyphomicrobiales</taxon>
        <taxon>Alsobacteraceae</taxon>
        <taxon>Alsobacter</taxon>
    </lineage>
</organism>
<evidence type="ECO:0000256" key="3">
    <source>
        <dbReference type="ARBA" id="ARBA00022691"/>
    </source>
</evidence>
<dbReference type="Gene3D" id="3.40.50.150">
    <property type="entry name" value="Vaccinia Virus protein VP39"/>
    <property type="match status" value="1"/>
</dbReference>